<accession>C0QLU8</accession>
<evidence type="ECO:0000256" key="4">
    <source>
        <dbReference type="ARBA" id="ARBA00022691"/>
    </source>
</evidence>
<dbReference type="NCBIfam" id="TIGR01934">
    <property type="entry name" value="MenG_MenH_UbiE"/>
    <property type="match status" value="1"/>
</dbReference>
<feature type="binding site" evidence="5">
    <location>
        <position position="78"/>
    </location>
    <ligand>
        <name>S-adenosyl-L-methionine</name>
        <dbReference type="ChEBI" id="CHEBI:59789"/>
    </ligand>
</feature>
<gene>
    <name evidence="6" type="primary">ubiE3</name>
    <name evidence="5" type="synonym">menG</name>
    <name evidence="6" type="ordered locus">HRM2_11420</name>
</gene>
<evidence type="ECO:0000256" key="5">
    <source>
        <dbReference type="HAMAP-Rule" id="MF_01813"/>
    </source>
</evidence>
<dbReference type="GO" id="GO:0009234">
    <property type="term" value="P:menaquinone biosynthetic process"/>
    <property type="evidence" value="ECO:0007669"/>
    <property type="project" value="UniProtKB-UniRule"/>
</dbReference>
<dbReference type="HOGENOM" id="CLU_037990_0_0_7"/>
<keyword evidence="1 5" id="KW-0474">Menaquinone biosynthesis</keyword>
<feature type="binding site" evidence="5">
    <location>
        <begin position="106"/>
        <end position="107"/>
    </location>
    <ligand>
        <name>S-adenosyl-L-methionine</name>
        <dbReference type="ChEBI" id="CHEBI:59789"/>
    </ligand>
</feature>
<dbReference type="InterPro" id="IPR004033">
    <property type="entry name" value="UbiE/COQ5_MeTrFase"/>
</dbReference>
<dbReference type="UniPathway" id="UPA00232"/>
<dbReference type="EC" id="2.1.1.163" evidence="5"/>
<keyword evidence="4 5" id="KW-0949">S-adenosyl-L-methionine</keyword>
<reference evidence="6 7" key="1">
    <citation type="journal article" date="2009" name="Environ. Microbiol.">
        <title>Genome sequence of Desulfobacterium autotrophicum HRM2, a marine sulfate reducer oxidizing organic carbon completely to carbon dioxide.</title>
        <authorList>
            <person name="Strittmatter A.W."/>
            <person name="Liesegang H."/>
            <person name="Rabus R."/>
            <person name="Decker I."/>
            <person name="Amann J."/>
            <person name="Andres S."/>
            <person name="Henne A."/>
            <person name="Fricke W.F."/>
            <person name="Martinez-Arias R."/>
            <person name="Bartels D."/>
            <person name="Goesmann A."/>
            <person name="Krause L."/>
            <person name="Puehler A."/>
            <person name="Klenk H.P."/>
            <person name="Richter M."/>
            <person name="Schuler M."/>
            <person name="Gloeckner F.O."/>
            <person name="Meyerdierks A."/>
            <person name="Gottschalk G."/>
            <person name="Amann R."/>
        </authorList>
    </citation>
    <scope>NUCLEOTIDE SEQUENCE [LARGE SCALE GENOMIC DNA]</scope>
    <source>
        <strain evidence="7">ATCC 43914 / DSM 3382 / HRM2</strain>
    </source>
</reference>
<dbReference type="AlphaFoldDB" id="C0QLU8"/>
<dbReference type="InterPro" id="IPR023576">
    <property type="entry name" value="UbiE/COQ5_MeTrFase_CS"/>
</dbReference>
<dbReference type="SUPFAM" id="SSF53335">
    <property type="entry name" value="S-adenosyl-L-methionine-dependent methyltransferases"/>
    <property type="match status" value="1"/>
</dbReference>
<dbReference type="STRING" id="177437.HRM2_11420"/>
<name>C0QLU8_DESAH</name>
<dbReference type="Pfam" id="PF01209">
    <property type="entry name" value="Ubie_methyltran"/>
    <property type="match status" value="1"/>
</dbReference>
<dbReference type="GO" id="GO:0043770">
    <property type="term" value="F:demethylmenaquinone methyltransferase activity"/>
    <property type="evidence" value="ECO:0007669"/>
    <property type="project" value="UniProtKB-UniRule"/>
</dbReference>
<evidence type="ECO:0000256" key="1">
    <source>
        <dbReference type="ARBA" id="ARBA00022428"/>
    </source>
</evidence>
<dbReference type="PANTHER" id="PTHR43591:SF24">
    <property type="entry name" value="2-METHOXY-6-POLYPRENYL-1,4-BENZOQUINOL METHYLASE, MITOCHONDRIAL"/>
    <property type="match status" value="1"/>
</dbReference>
<dbReference type="HAMAP" id="MF_01813">
    <property type="entry name" value="MenG_UbiE_methyltr"/>
    <property type="match status" value="1"/>
</dbReference>
<dbReference type="eggNOG" id="COG2226">
    <property type="taxonomic scope" value="Bacteria"/>
</dbReference>
<dbReference type="CDD" id="cd02440">
    <property type="entry name" value="AdoMet_MTases"/>
    <property type="match status" value="1"/>
</dbReference>
<sequence length="234" mass="26308">MNMELDFIREMFDSIAPKYDFLNRFLSLRQDVRWRREMVLAAEIPPTGLVLDVACGTCDVAMEARNQTGDAAFIIGTDFSPGMLTLGLQKLKKNRRFATIPLVCANALALPFQSTHFDAVLIAFGIRNIMDRKGALKQFHDALKPGGKMVVLELTAPERGLFRQIYLFYFKRILPVIGSLFSKNAGAYHYLPASVLKFPSPKKFSQIMVTAGFTDVRWKPMTFGIVTLFAGTKK</sequence>
<dbReference type="PROSITE" id="PS51608">
    <property type="entry name" value="SAM_MT_UBIE"/>
    <property type="match status" value="1"/>
</dbReference>
<organism evidence="6 7">
    <name type="scientific">Desulforapulum autotrophicum (strain ATCC 43914 / DSM 3382 / VKM B-1955 / HRM2)</name>
    <name type="common">Desulfobacterium autotrophicum</name>
    <dbReference type="NCBI Taxonomy" id="177437"/>
    <lineage>
        <taxon>Bacteria</taxon>
        <taxon>Pseudomonadati</taxon>
        <taxon>Thermodesulfobacteriota</taxon>
        <taxon>Desulfobacteria</taxon>
        <taxon>Desulfobacterales</taxon>
        <taxon>Desulfobacteraceae</taxon>
        <taxon>Desulforapulum</taxon>
    </lineage>
</organism>
<dbReference type="Gene3D" id="3.40.50.150">
    <property type="entry name" value="Vaccinia Virus protein VP39"/>
    <property type="match status" value="1"/>
</dbReference>
<comment type="similarity">
    <text evidence="5">Belongs to the class I-like SAM-binding methyltransferase superfamily. MenG/UbiE family.</text>
</comment>
<dbReference type="NCBIfam" id="NF001244">
    <property type="entry name" value="PRK00216.1-5"/>
    <property type="match status" value="1"/>
</dbReference>
<protein>
    <recommendedName>
        <fullName evidence="5">Demethylmenaquinone methyltransferase</fullName>
        <ecNumber evidence="5">2.1.1.163</ecNumber>
    </recommendedName>
</protein>
<feature type="binding site" evidence="5">
    <location>
        <position position="57"/>
    </location>
    <ligand>
        <name>S-adenosyl-L-methionine</name>
        <dbReference type="ChEBI" id="CHEBI:59789"/>
    </ligand>
</feature>
<dbReference type="Proteomes" id="UP000000442">
    <property type="component" value="Chromosome"/>
</dbReference>
<dbReference type="KEGG" id="dat:HRM2_11420"/>
<dbReference type="EMBL" id="CP001087">
    <property type="protein sequence ID" value="ACN14254.1"/>
    <property type="molecule type" value="Genomic_DNA"/>
</dbReference>
<evidence type="ECO:0000313" key="6">
    <source>
        <dbReference type="EMBL" id="ACN14254.1"/>
    </source>
</evidence>
<comment type="catalytic activity">
    <reaction evidence="5">
        <text>a 2-demethylmenaquinol + S-adenosyl-L-methionine = a menaquinol + S-adenosyl-L-homocysteine + H(+)</text>
        <dbReference type="Rhea" id="RHEA:42640"/>
        <dbReference type="Rhea" id="RHEA-COMP:9539"/>
        <dbReference type="Rhea" id="RHEA-COMP:9563"/>
        <dbReference type="ChEBI" id="CHEBI:15378"/>
        <dbReference type="ChEBI" id="CHEBI:18151"/>
        <dbReference type="ChEBI" id="CHEBI:55437"/>
        <dbReference type="ChEBI" id="CHEBI:57856"/>
        <dbReference type="ChEBI" id="CHEBI:59789"/>
        <dbReference type="EC" id="2.1.1.163"/>
    </reaction>
</comment>
<keyword evidence="7" id="KW-1185">Reference proteome</keyword>
<evidence type="ECO:0000256" key="2">
    <source>
        <dbReference type="ARBA" id="ARBA00022603"/>
    </source>
</evidence>
<evidence type="ECO:0000256" key="3">
    <source>
        <dbReference type="ARBA" id="ARBA00022679"/>
    </source>
</evidence>
<dbReference type="UniPathway" id="UPA00079">
    <property type="reaction ID" value="UER00169"/>
</dbReference>
<dbReference type="GO" id="GO:0032259">
    <property type="term" value="P:methylation"/>
    <property type="evidence" value="ECO:0007669"/>
    <property type="project" value="UniProtKB-KW"/>
</dbReference>
<comment type="function">
    <text evidence="5">Methyltransferase required for the conversion of demethylmenaquinol (DMKH2) to menaquinol (MKH2).</text>
</comment>
<dbReference type="GO" id="GO:0006744">
    <property type="term" value="P:ubiquinone biosynthetic process"/>
    <property type="evidence" value="ECO:0007669"/>
    <property type="project" value="UniProtKB-UniPathway"/>
</dbReference>
<dbReference type="InterPro" id="IPR029063">
    <property type="entry name" value="SAM-dependent_MTases_sf"/>
</dbReference>
<dbReference type="PANTHER" id="PTHR43591">
    <property type="entry name" value="METHYLTRANSFERASE"/>
    <property type="match status" value="1"/>
</dbReference>
<dbReference type="PROSITE" id="PS01183">
    <property type="entry name" value="UBIE_1"/>
    <property type="match status" value="1"/>
</dbReference>
<evidence type="ECO:0000313" key="7">
    <source>
        <dbReference type="Proteomes" id="UP000000442"/>
    </source>
</evidence>
<dbReference type="OrthoDB" id="9808140at2"/>
<keyword evidence="3 5" id="KW-0808">Transferase</keyword>
<comment type="pathway">
    <text evidence="5">Quinol/quinone metabolism; menaquinone biosynthesis; menaquinol from 1,4-dihydroxy-2-naphthoate: step 2/2.</text>
</comment>
<proteinExistence type="inferred from homology"/>
<keyword evidence="2 5" id="KW-0489">Methyltransferase</keyword>
<comment type="caution">
    <text evidence="5">Lacks conserved residue(s) required for the propagation of feature annotation.</text>
</comment>